<feature type="transmembrane region" description="Helical" evidence="2">
    <location>
        <begin position="129"/>
        <end position="153"/>
    </location>
</feature>
<reference evidence="4 5" key="1">
    <citation type="submission" date="2020-08" db="EMBL/GenBank/DDBJ databases">
        <title>Genomic Encyclopedia of Type Strains, Phase IV (KMG-IV): sequencing the most valuable type-strain genomes for metagenomic binning, comparative biology and taxonomic classification.</title>
        <authorList>
            <person name="Goeker M."/>
        </authorList>
    </citation>
    <scope>NUCLEOTIDE SEQUENCE [LARGE SCALE GENOMIC DNA]</scope>
    <source>
        <strain evidence="4 5">DSM 29007</strain>
    </source>
</reference>
<proteinExistence type="predicted"/>
<sequence length="624" mass="65557">MSTLLNALSAPLFQAVGWALVNFVWQGLLLAVVFRAILGAMHRAPAQARYLVGCAGLLLMAAAPVAGTVTALRTAPETAAVAQGAADGAAAEFVPAADAGRADAAVFSAAPSGEVAGWMEQWRDGVRRWLPLVVLGWMLGVLLGSVRMAGAWVHLRRLRTRWLCEVPEPWRASLSRLAGELRISRPVRLLVSTRIDGPALVGALSPVILLPASLLTGLSVRDLELILAHELAHVRRWDYAVNLAQAALETVLFFHPAVWWLSGVVREEREHCCDDAVVAATGRGNRYARALLAAEELRAARPGPMLAPALGGGSLYRRVQRLVGPGQGPPAAGAGSLAALGVLLCAVLALGGVRTLTAGEGSVASLAAVVDDARPSDPGALGERRRQARQRAAAEGWSRGYWIGWAVPGDHSVDLASNSDRGDGAEGGAPVLDRLARGGSGAVSMGEAPRGTEAVVLLRLGAPDDTVPRVMKLRGATLPADVDDGPLVWLGRPPAGESLGLLAALYAGAPDEVRAEIAAAAAVHPVGDEALAFVRRVLGRDPSARVRAEAAFWLRHQPGDAAVALLERTSREDASEDVRQEAVSGLARMRLPAARTALQRLERDAPSPGVRREAGDWLERGADR</sequence>
<feature type="compositionally biased region" description="Basic and acidic residues" evidence="1">
    <location>
        <begin position="600"/>
        <end position="624"/>
    </location>
</feature>
<feature type="transmembrane region" description="Helical" evidence="2">
    <location>
        <begin position="12"/>
        <end position="38"/>
    </location>
</feature>
<comment type="caution">
    <text evidence="4">The sequence shown here is derived from an EMBL/GenBank/DDBJ whole genome shotgun (WGS) entry which is preliminary data.</text>
</comment>
<feature type="region of interest" description="Disordered" evidence="1">
    <location>
        <begin position="598"/>
        <end position="624"/>
    </location>
</feature>
<dbReference type="Proteomes" id="UP000582837">
    <property type="component" value="Unassembled WGS sequence"/>
</dbReference>
<organism evidence="4 5">
    <name type="scientific">Longimicrobium terrae</name>
    <dbReference type="NCBI Taxonomy" id="1639882"/>
    <lineage>
        <taxon>Bacteria</taxon>
        <taxon>Pseudomonadati</taxon>
        <taxon>Gemmatimonadota</taxon>
        <taxon>Longimicrobiia</taxon>
        <taxon>Longimicrobiales</taxon>
        <taxon>Longimicrobiaceae</taxon>
        <taxon>Longimicrobium</taxon>
    </lineage>
</organism>
<protein>
    <submittedName>
        <fullName evidence="4">Beta-lactamase regulating signal transducer with metallopeptidase domain</fullName>
    </submittedName>
</protein>
<dbReference type="RefSeq" id="WP_170037591.1">
    <property type="nucleotide sequence ID" value="NZ_JABDTL010000002.1"/>
</dbReference>
<dbReference type="CDD" id="cd07341">
    <property type="entry name" value="M56_BlaR1_MecR1_like"/>
    <property type="match status" value="1"/>
</dbReference>
<dbReference type="InterPro" id="IPR052173">
    <property type="entry name" value="Beta-lactam_resp_regulator"/>
</dbReference>
<keyword evidence="2" id="KW-0472">Membrane</keyword>
<evidence type="ECO:0000256" key="2">
    <source>
        <dbReference type="SAM" id="Phobius"/>
    </source>
</evidence>
<dbReference type="AlphaFoldDB" id="A0A841GV53"/>
<feature type="transmembrane region" description="Helical" evidence="2">
    <location>
        <begin position="198"/>
        <end position="219"/>
    </location>
</feature>
<feature type="domain" description="Peptidase M56" evidence="3">
    <location>
        <begin position="132"/>
        <end position="319"/>
    </location>
</feature>
<dbReference type="Pfam" id="PF05569">
    <property type="entry name" value="Peptidase_M56"/>
    <property type="match status" value="1"/>
</dbReference>
<evidence type="ECO:0000313" key="4">
    <source>
        <dbReference type="EMBL" id="MBB6069468.1"/>
    </source>
</evidence>
<accession>A0A841GV53</accession>
<evidence type="ECO:0000256" key="1">
    <source>
        <dbReference type="SAM" id="MobiDB-lite"/>
    </source>
</evidence>
<feature type="transmembrane region" description="Helical" evidence="2">
    <location>
        <begin position="50"/>
        <end position="72"/>
    </location>
</feature>
<dbReference type="InterPro" id="IPR016024">
    <property type="entry name" value="ARM-type_fold"/>
</dbReference>
<dbReference type="InterPro" id="IPR008756">
    <property type="entry name" value="Peptidase_M56"/>
</dbReference>
<dbReference type="PANTHER" id="PTHR34978:SF3">
    <property type="entry name" value="SLR0241 PROTEIN"/>
    <property type="match status" value="1"/>
</dbReference>
<dbReference type="PANTHER" id="PTHR34978">
    <property type="entry name" value="POSSIBLE SENSOR-TRANSDUCER PROTEIN BLAR"/>
    <property type="match status" value="1"/>
</dbReference>
<dbReference type="InterPro" id="IPR011989">
    <property type="entry name" value="ARM-like"/>
</dbReference>
<evidence type="ECO:0000313" key="5">
    <source>
        <dbReference type="Proteomes" id="UP000582837"/>
    </source>
</evidence>
<gene>
    <name evidence="4" type="ORF">HNQ61_001083</name>
</gene>
<dbReference type="Gene3D" id="1.25.10.10">
    <property type="entry name" value="Leucine-rich Repeat Variant"/>
    <property type="match status" value="1"/>
</dbReference>
<evidence type="ECO:0000259" key="3">
    <source>
        <dbReference type="Pfam" id="PF05569"/>
    </source>
</evidence>
<keyword evidence="2" id="KW-0812">Transmembrane</keyword>
<dbReference type="SUPFAM" id="SSF48371">
    <property type="entry name" value="ARM repeat"/>
    <property type="match status" value="1"/>
</dbReference>
<name>A0A841GV53_9BACT</name>
<dbReference type="EMBL" id="JACHIA010000002">
    <property type="protein sequence ID" value="MBB6069468.1"/>
    <property type="molecule type" value="Genomic_DNA"/>
</dbReference>
<keyword evidence="5" id="KW-1185">Reference proteome</keyword>
<dbReference type="Gene3D" id="3.30.2010.10">
    <property type="entry name" value="Metalloproteases ('zincins'), catalytic domain"/>
    <property type="match status" value="1"/>
</dbReference>
<keyword evidence="2" id="KW-1133">Transmembrane helix</keyword>